<dbReference type="EMBL" id="FNZX01000007">
    <property type="protein sequence ID" value="SEK58638.1"/>
    <property type="molecule type" value="Genomic_DNA"/>
</dbReference>
<dbReference type="GO" id="GO:0046872">
    <property type="term" value="F:metal ion binding"/>
    <property type="evidence" value="ECO:0007669"/>
    <property type="project" value="UniProtKB-KW"/>
</dbReference>
<accession>A0A1H7I884</accession>
<evidence type="ECO:0000313" key="8">
    <source>
        <dbReference type="Proteomes" id="UP000182321"/>
    </source>
</evidence>
<dbReference type="CDD" id="cd18886">
    <property type="entry name" value="NUDIX_MutT_Nudt1"/>
    <property type="match status" value="1"/>
</dbReference>
<dbReference type="InterPro" id="IPR003562">
    <property type="entry name" value="Mutator_MutX_prot"/>
</dbReference>
<dbReference type="PRINTS" id="PR01402">
    <property type="entry name" value="MUTATORMUTX"/>
</dbReference>
<dbReference type="AlphaFoldDB" id="A0A1H7I884"/>
<protein>
    <submittedName>
        <fullName evidence="7">8-oxo-dGTP diphosphatase</fullName>
    </submittedName>
</protein>
<dbReference type="PROSITE" id="PS00893">
    <property type="entry name" value="NUDIX_BOX"/>
    <property type="match status" value="1"/>
</dbReference>
<organism evidence="7 8">
    <name type="scientific">Pseudobutyrivibrio ruminis</name>
    <dbReference type="NCBI Taxonomy" id="46206"/>
    <lineage>
        <taxon>Bacteria</taxon>
        <taxon>Bacillati</taxon>
        <taxon>Bacillota</taxon>
        <taxon>Clostridia</taxon>
        <taxon>Lachnospirales</taxon>
        <taxon>Lachnospiraceae</taxon>
        <taxon>Pseudobutyrivibrio</taxon>
    </lineage>
</organism>
<comment type="similarity">
    <text evidence="2">Belongs to the Nudix hydrolase family.</text>
</comment>
<dbReference type="Pfam" id="PF00293">
    <property type="entry name" value="NUDIX"/>
    <property type="match status" value="1"/>
</dbReference>
<comment type="cofactor">
    <cofactor evidence="1">
        <name>Mg(2+)</name>
        <dbReference type="ChEBI" id="CHEBI:18420"/>
    </cofactor>
</comment>
<evidence type="ECO:0000256" key="3">
    <source>
        <dbReference type="ARBA" id="ARBA00022723"/>
    </source>
</evidence>
<proteinExistence type="inferred from homology"/>
<keyword evidence="4" id="KW-0378">Hydrolase</keyword>
<dbReference type="Gene3D" id="3.90.79.10">
    <property type="entry name" value="Nucleoside Triphosphate Pyrophosphohydrolase"/>
    <property type="match status" value="1"/>
</dbReference>
<dbReference type="RefSeq" id="WP_074790315.1">
    <property type="nucleotide sequence ID" value="NZ_FNZX01000007.1"/>
</dbReference>
<dbReference type="GO" id="GO:0006281">
    <property type="term" value="P:DNA repair"/>
    <property type="evidence" value="ECO:0007669"/>
    <property type="project" value="InterPro"/>
</dbReference>
<evidence type="ECO:0000256" key="4">
    <source>
        <dbReference type="ARBA" id="ARBA00022801"/>
    </source>
</evidence>
<dbReference type="GO" id="GO:0005737">
    <property type="term" value="C:cytoplasm"/>
    <property type="evidence" value="ECO:0007669"/>
    <property type="project" value="TreeGrafter"/>
</dbReference>
<dbReference type="Proteomes" id="UP000182321">
    <property type="component" value="Unassembled WGS sequence"/>
</dbReference>
<evidence type="ECO:0000256" key="1">
    <source>
        <dbReference type="ARBA" id="ARBA00001946"/>
    </source>
</evidence>
<evidence type="ECO:0000313" key="7">
    <source>
        <dbReference type="EMBL" id="SEK58638.1"/>
    </source>
</evidence>
<dbReference type="PANTHER" id="PTHR43758">
    <property type="entry name" value="7,8-DIHYDRO-8-OXOGUANINE TRIPHOSPHATASE"/>
    <property type="match status" value="1"/>
</dbReference>
<dbReference type="InterPro" id="IPR000086">
    <property type="entry name" value="NUDIX_hydrolase_dom"/>
</dbReference>
<dbReference type="InterPro" id="IPR020084">
    <property type="entry name" value="NUDIX_hydrolase_CS"/>
</dbReference>
<keyword evidence="3" id="KW-0479">Metal-binding</keyword>
<sequence length="156" mass="18035">MTLTTLCYLIKDNKYLMLHRTKKEHDINAGKYIGVGGHVEEGESPTDCIKREVMEETGLTLNSVKMRGYITFVMGDETEHAILFTSDDFSGQMVSECNEGELTWVDIDMVMDLNLWEGDKAFLKILMNQDQERKCEFFSIKLVYDSHDNLIQTIYE</sequence>
<reference evidence="8" key="1">
    <citation type="submission" date="2016-10" db="EMBL/GenBank/DDBJ databases">
        <authorList>
            <person name="Varghese N."/>
            <person name="Submissions S."/>
        </authorList>
    </citation>
    <scope>NUCLEOTIDE SEQUENCE [LARGE SCALE GENOMIC DNA]</scope>
    <source>
        <strain evidence="8">ACV-9</strain>
    </source>
</reference>
<dbReference type="PANTHER" id="PTHR43758:SF2">
    <property type="entry name" value="OXIDIZED PURINE NUCLEOSIDE TRIPHOSPHATE HYDROLASE"/>
    <property type="match status" value="1"/>
</dbReference>
<evidence type="ECO:0000256" key="5">
    <source>
        <dbReference type="ARBA" id="ARBA00022842"/>
    </source>
</evidence>
<evidence type="ECO:0000259" key="6">
    <source>
        <dbReference type="PROSITE" id="PS51462"/>
    </source>
</evidence>
<keyword evidence="8" id="KW-1185">Reference proteome</keyword>
<keyword evidence="5" id="KW-0460">Magnesium</keyword>
<gene>
    <name evidence="7" type="ORF">SAMN02910377_01244</name>
</gene>
<dbReference type="SUPFAM" id="SSF55811">
    <property type="entry name" value="Nudix"/>
    <property type="match status" value="1"/>
</dbReference>
<dbReference type="InterPro" id="IPR015797">
    <property type="entry name" value="NUDIX_hydrolase-like_dom_sf"/>
</dbReference>
<name>A0A1H7I884_9FIRM</name>
<dbReference type="GO" id="GO:0008413">
    <property type="term" value="F:8-oxo-7,8-dihydroguanosine triphosphate pyrophosphatase activity"/>
    <property type="evidence" value="ECO:0007669"/>
    <property type="project" value="InterPro"/>
</dbReference>
<feature type="domain" description="Nudix hydrolase" evidence="6">
    <location>
        <begin position="1"/>
        <end position="128"/>
    </location>
</feature>
<dbReference type="PROSITE" id="PS51462">
    <property type="entry name" value="NUDIX"/>
    <property type="match status" value="1"/>
</dbReference>
<evidence type="ECO:0000256" key="2">
    <source>
        <dbReference type="ARBA" id="ARBA00005582"/>
    </source>
</evidence>